<dbReference type="OrthoDB" id="2224332at2"/>
<dbReference type="RefSeq" id="WP_021291847.1">
    <property type="nucleotide sequence ID" value="NZ_BNER01000004.1"/>
</dbReference>
<dbReference type="InterPro" id="IPR010310">
    <property type="entry name" value="T7SS_ESAT-6-like"/>
</dbReference>
<dbReference type="STRING" id="1462526.BN990_02714"/>
<protein>
    <submittedName>
        <fullName evidence="1">Virulence factor EsxB</fullName>
    </submittedName>
</protein>
<keyword evidence="2" id="KW-1185">Reference proteome</keyword>
<sequence>MGDVRVDGNKLNEAKTAAKALEDSINSTYEQCEELLSFAQSAKWSGKSRDSFISYLDIIHQYHHDLKSAVALQTKALNNLEGYMDDFNKDSSVKEVRHL</sequence>
<name>A0A024QDS6_9BACI</name>
<evidence type="ECO:0000313" key="2">
    <source>
        <dbReference type="Proteomes" id="UP000028875"/>
    </source>
</evidence>
<accession>A0A024QDS6</accession>
<reference evidence="1 2" key="1">
    <citation type="submission" date="2014-03" db="EMBL/GenBank/DDBJ databases">
        <authorList>
            <person name="Urmite Genomes U."/>
        </authorList>
    </citation>
    <scope>NUCLEOTIDE SEQUENCE [LARGE SCALE GENOMIC DNA]</scope>
    <source>
        <strain evidence="1 2">Vm-5</strain>
    </source>
</reference>
<gene>
    <name evidence="1" type="ORF">BN990_02714</name>
</gene>
<organism evidence="1 2">
    <name type="scientific">Virgibacillus massiliensis</name>
    <dbReference type="NCBI Taxonomy" id="1462526"/>
    <lineage>
        <taxon>Bacteria</taxon>
        <taxon>Bacillati</taxon>
        <taxon>Bacillota</taxon>
        <taxon>Bacilli</taxon>
        <taxon>Bacillales</taxon>
        <taxon>Bacillaceae</taxon>
        <taxon>Virgibacillus</taxon>
    </lineage>
</organism>
<reference evidence="2" key="2">
    <citation type="submission" date="2014-05" db="EMBL/GenBank/DDBJ databases">
        <title>Draft genome sequence of Virgibacillus massiliensis Vm-5.</title>
        <authorList>
            <person name="Khelaifia S."/>
            <person name="Croce O."/>
            <person name="Lagier J.C."/>
            <person name="Raoult D."/>
        </authorList>
    </citation>
    <scope>NUCLEOTIDE SEQUENCE [LARGE SCALE GENOMIC DNA]</scope>
    <source>
        <strain evidence="2">Vm-5</strain>
    </source>
</reference>
<dbReference type="Pfam" id="PF06013">
    <property type="entry name" value="WXG100"/>
    <property type="match status" value="1"/>
</dbReference>
<dbReference type="EMBL" id="CCDP010000002">
    <property type="protein sequence ID" value="CDQ40392.1"/>
    <property type="molecule type" value="Genomic_DNA"/>
</dbReference>
<comment type="caution">
    <text evidence="1">The sequence shown here is derived from an EMBL/GenBank/DDBJ whole genome shotgun (WGS) entry which is preliminary data.</text>
</comment>
<dbReference type="Proteomes" id="UP000028875">
    <property type="component" value="Unassembled WGS sequence"/>
</dbReference>
<dbReference type="AlphaFoldDB" id="A0A024QDS6"/>
<evidence type="ECO:0000313" key="1">
    <source>
        <dbReference type="EMBL" id="CDQ40392.1"/>
    </source>
</evidence>
<dbReference type="eggNOG" id="ENOG5033222">
    <property type="taxonomic scope" value="Bacteria"/>
</dbReference>
<proteinExistence type="predicted"/>